<dbReference type="PANTHER" id="PTHR43855">
    <property type="entry name" value="THIOSULFATE SULFURTRANSFERASE"/>
    <property type="match status" value="1"/>
</dbReference>
<dbReference type="EMBL" id="JABBNT010000003">
    <property type="protein sequence ID" value="NMM44852.1"/>
    <property type="molecule type" value="Genomic_DNA"/>
</dbReference>
<comment type="caution">
    <text evidence="3">The sequence shown here is derived from an EMBL/GenBank/DDBJ whole genome shotgun (WGS) entry which is preliminary data.</text>
</comment>
<dbReference type="InterPro" id="IPR001763">
    <property type="entry name" value="Rhodanese-like_dom"/>
</dbReference>
<protein>
    <submittedName>
        <fullName evidence="3">Thiosulfate sulfurtransferase</fullName>
    </submittedName>
</protein>
<dbReference type="PROSITE" id="PS50206">
    <property type="entry name" value="RHODANESE_3"/>
    <property type="match status" value="4"/>
</dbReference>
<dbReference type="Gene3D" id="3.40.250.10">
    <property type="entry name" value="Rhodanese-like domain"/>
    <property type="match status" value="4"/>
</dbReference>
<evidence type="ECO:0000256" key="1">
    <source>
        <dbReference type="ARBA" id="ARBA00022737"/>
    </source>
</evidence>
<keyword evidence="4" id="KW-1185">Reference proteome</keyword>
<evidence type="ECO:0000259" key="2">
    <source>
        <dbReference type="PROSITE" id="PS50206"/>
    </source>
</evidence>
<feature type="domain" description="Rhodanese" evidence="2">
    <location>
        <begin position="17"/>
        <end position="107"/>
    </location>
</feature>
<keyword evidence="1" id="KW-0677">Repeat</keyword>
<dbReference type="SMART" id="SM00450">
    <property type="entry name" value="RHOD"/>
    <property type="match status" value="4"/>
</dbReference>
<organism evidence="3 4">
    <name type="scientific">Pacificispira spongiicola</name>
    <dbReference type="NCBI Taxonomy" id="2729598"/>
    <lineage>
        <taxon>Bacteria</taxon>
        <taxon>Pseudomonadati</taxon>
        <taxon>Pseudomonadota</taxon>
        <taxon>Alphaproteobacteria</taxon>
        <taxon>Rhodospirillales</taxon>
        <taxon>Rhodospirillaceae</taxon>
        <taxon>Pacificispira</taxon>
    </lineage>
</organism>
<keyword evidence="3" id="KW-0808">Transferase</keyword>
<proteinExistence type="predicted"/>
<evidence type="ECO:0000313" key="3">
    <source>
        <dbReference type="EMBL" id="NMM44852.1"/>
    </source>
</evidence>
<dbReference type="AlphaFoldDB" id="A0A7Y0E082"/>
<dbReference type="PANTHER" id="PTHR43855:SF1">
    <property type="entry name" value="THIOSULFATE SULFURTRANSFERASE"/>
    <property type="match status" value="1"/>
</dbReference>
<dbReference type="InterPro" id="IPR051126">
    <property type="entry name" value="Thiosulfate_sulfurtransferase"/>
</dbReference>
<dbReference type="InterPro" id="IPR036873">
    <property type="entry name" value="Rhodanese-like_dom_sf"/>
</dbReference>
<dbReference type="GO" id="GO:0016740">
    <property type="term" value="F:transferase activity"/>
    <property type="evidence" value="ECO:0007669"/>
    <property type="project" value="UniProtKB-KW"/>
</dbReference>
<dbReference type="Proteomes" id="UP000539372">
    <property type="component" value="Unassembled WGS sequence"/>
</dbReference>
<evidence type="ECO:0000313" key="4">
    <source>
        <dbReference type="Proteomes" id="UP000539372"/>
    </source>
</evidence>
<reference evidence="3 4" key="1">
    <citation type="submission" date="2020-04" db="EMBL/GenBank/DDBJ databases">
        <title>Rhodospirillaceae bacterium KN72 isolated from deep sea.</title>
        <authorList>
            <person name="Zhang D.-C."/>
        </authorList>
    </citation>
    <scope>NUCLEOTIDE SEQUENCE [LARGE SCALE GENOMIC DNA]</scope>
    <source>
        <strain evidence="3 4">KN72</strain>
    </source>
</reference>
<accession>A0A7Y0E082</accession>
<feature type="domain" description="Rhodanese" evidence="2">
    <location>
        <begin position="276"/>
        <end position="367"/>
    </location>
</feature>
<dbReference type="SUPFAM" id="SSF52821">
    <property type="entry name" value="Rhodanese/Cell cycle control phosphatase"/>
    <property type="match status" value="4"/>
</dbReference>
<sequence length="528" mass="57892">MTDQTIDAAVLHAELRSGAEIALIDLRETGVFGKRHILRAVNIPRSRLELCYRRMIPRCGVPIVLCDAGEGLTDCVADILTFAGWRNVRVLKGGIDAWEAAGYPLFSGVNVPSKAFGEFVESRDGTPHVSADELHEMQARGDNIAVLDSRPFPEFHKMSIPGGIDMPGAELVHRVKTVVTDPATKVVVNCAGRTRSIIGAQSLINAGLENDVVALENGTMGWMLAGYDCAADSMAVADPPGQADGRWGRDAAEKVARRFGVGRVQWRDVESWCADPDRTTFLLDVRSREEFLAGHIPGSQHAPGGQLVQATDEYVGVQNARLVLIDDAGTRALMTGSWLRQMGWRDVAVLESDLSDIALERGEPPCDTYELALMSVAKISVEDFVKMGPGVPLVDFSRSLDHRKGHPKGARFAIRSRLMRDLSPILSDRWMVFTADDPRVACLAAQDMTRGGVHRVKVLDGGNAEWRALGGEIETGMTDPFSPEEDVFHKPYDLTLNRAAMQQYIDWETALMPMVEREGTLTFPSFPD</sequence>
<name>A0A7Y0E082_9PROT</name>
<feature type="domain" description="Rhodanese" evidence="2">
    <location>
        <begin position="387"/>
        <end position="475"/>
    </location>
</feature>
<feature type="domain" description="Rhodanese" evidence="2">
    <location>
        <begin position="140"/>
        <end position="231"/>
    </location>
</feature>
<gene>
    <name evidence="3" type="ORF">HH303_10220</name>
</gene>
<dbReference type="Pfam" id="PF00581">
    <property type="entry name" value="Rhodanese"/>
    <property type="match status" value="3"/>
</dbReference>
<dbReference type="RefSeq" id="WP_169625241.1">
    <property type="nucleotide sequence ID" value="NZ_JABBNT010000003.1"/>
</dbReference>